<evidence type="ECO:0000256" key="2">
    <source>
        <dbReference type="ARBA" id="ARBA00023163"/>
    </source>
</evidence>
<sequence length="73" mass="7686">MTAAQFDCCLASRSGEASAAARLVLVQGLTVAAAAQQTGLAEKTIRNAMSRIRKRHAQIVLAYCGDAPAMHLE</sequence>
<dbReference type="Gene3D" id="1.10.10.2690">
    <property type="match status" value="1"/>
</dbReference>
<dbReference type="EMBL" id="JAAOMA010000034">
    <property type="protein sequence ID" value="NHR07392.1"/>
    <property type="molecule type" value="Genomic_DNA"/>
</dbReference>
<evidence type="ECO:0000313" key="4">
    <source>
        <dbReference type="Proteomes" id="UP001515641"/>
    </source>
</evidence>
<proteinExistence type="predicted"/>
<keyword evidence="4" id="KW-1185">Reference proteome</keyword>
<organism evidence="3 4">
    <name type="scientific">Chromobacterium fluminis</name>
    <dbReference type="NCBI Taxonomy" id="3044269"/>
    <lineage>
        <taxon>Bacteria</taxon>
        <taxon>Pseudomonadati</taxon>
        <taxon>Pseudomonadota</taxon>
        <taxon>Betaproteobacteria</taxon>
        <taxon>Neisseriales</taxon>
        <taxon>Chromobacteriaceae</taxon>
        <taxon>Chromobacterium</taxon>
    </lineage>
</organism>
<gene>
    <name evidence="3" type="ORF">HA052_19565</name>
</gene>
<dbReference type="Proteomes" id="UP001515641">
    <property type="component" value="Unassembled WGS sequence"/>
</dbReference>
<evidence type="ECO:0008006" key="5">
    <source>
        <dbReference type="Google" id="ProtNLM"/>
    </source>
</evidence>
<protein>
    <recommendedName>
        <fullName evidence="5">HTH luxR-type domain-containing protein</fullName>
    </recommendedName>
</protein>
<evidence type="ECO:0000313" key="3">
    <source>
        <dbReference type="EMBL" id="NHR07392.1"/>
    </source>
</evidence>
<keyword evidence="2" id="KW-0804">Transcription</keyword>
<reference evidence="3 4" key="1">
    <citation type="submission" date="2020-03" db="EMBL/GenBank/DDBJ databases">
        <title>Draft genome sequence of environmentally isolated cultures.</title>
        <authorList>
            <person name="Wilson H.S."/>
            <person name="De Leon M.E."/>
        </authorList>
    </citation>
    <scope>NUCLEOTIDE SEQUENCE [LARGE SCALE GENOMIC DNA]</scope>
    <source>
        <strain evidence="3 4">HSC-31F16</strain>
    </source>
</reference>
<dbReference type="InterPro" id="IPR053721">
    <property type="entry name" value="Fimbrial_Adhesin_Reg"/>
</dbReference>
<dbReference type="RefSeq" id="WP_166453202.1">
    <property type="nucleotide sequence ID" value="NZ_JAAOMA010000034.1"/>
</dbReference>
<evidence type="ECO:0000256" key="1">
    <source>
        <dbReference type="ARBA" id="ARBA00023015"/>
    </source>
</evidence>
<comment type="caution">
    <text evidence="3">The sequence shown here is derived from an EMBL/GenBank/DDBJ whole genome shotgun (WGS) entry which is preliminary data.</text>
</comment>
<keyword evidence="1" id="KW-0805">Transcription regulation</keyword>
<name>A0ABX0LCZ7_9NEIS</name>
<accession>A0ABX0LCZ7</accession>